<proteinExistence type="predicted"/>
<name>A0A6A4VD27_AMPAM</name>
<protein>
    <submittedName>
        <fullName evidence="2">Transposable element P transposase</fullName>
    </submittedName>
</protein>
<dbReference type="Proteomes" id="UP000440578">
    <property type="component" value="Unassembled WGS sequence"/>
</dbReference>
<dbReference type="OrthoDB" id="6381099at2759"/>
<keyword evidence="3" id="KW-1185">Reference proteome</keyword>
<evidence type="ECO:0000313" key="3">
    <source>
        <dbReference type="Proteomes" id="UP000440578"/>
    </source>
</evidence>
<evidence type="ECO:0000256" key="1">
    <source>
        <dbReference type="SAM" id="MobiDB-lite"/>
    </source>
</evidence>
<feature type="region of interest" description="Disordered" evidence="1">
    <location>
        <begin position="519"/>
        <end position="547"/>
    </location>
</feature>
<dbReference type="AlphaFoldDB" id="A0A6A4VD27"/>
<dbReference type="EMBL" id="VIIS01001873">
    <property type="protein sequence ID" value="KAF0291533.1"/>
    <property type="molecule type" value="Genomic_DNA"/>
</dbReference>
<reference evidence="2 3" key="1">
    <citation type="submission" date="2019-07" db="EMBL/GenBank/DDBJ databases">
        <title>Draft genome assembly of a fouling barnacle, Amphibalanus amphitrite (Darwin, 1854): The first reference genome for Thecostraca.</title>
        <authorList>
            <person name="Kim W."/>
        </authorList>
    </citation>
    <scope>NUCLEOTIDE SEQUENCE [LARGE SCALE GENOMIC DNA]</scope>
    <source>
        <strain evidence="2">SNU_AA5</strain>
        <tissue evidence="2">Soma without cirri and trophi</tissue>
    </source>
</reference>
<sequence>MSPVAHVTTQEMVKMFFNVVKGLTELGFRVVSVTTDGHRTNQSFHRALGDGTHPEYIVNPWSSDGLGRIYTMFDTVHLFKNIFFNLLNKKTLLCPPFEKTGAALTVKSFHLEKLHRMEFGSPVKMAYRLSDKVLNPTSIERVNVKLADSATHETTIAGLMVYSKEPGCDGFADTAEFLKIVRTWFNIVNVKSPYKHVAKRDDLLKPICLENEDGLKYLEKFGALMEDWDRQPGTAKISSDTLRGLVLTCRGLVGLSKYLLQECDLEYVLLGKIQSDRIEGHFGHLRKLAGGNFWASPRQFTEGEAIIRAKSLLWLSGYTPDEVAVDMRLVTQQREENDHRVATELTQIAAESLPAEEGPEEGKDAVFHMAGYLAHAVQKKHKCNPCRDLLADGHRKISVKIAVSGAEEQEAAATFTDLLNRGKLLQPSATCLKITEDICSIFRSLRVEAKTRAILFGCTNPRRVFKEISLNLLEEKEGSQLECAAGHKLSKLILPTMAGALFNACVSNHAKDLNSLAHAEKRPKQAQGRAGRRNSDSDKIRKLTGSK</sequence>
<organism evidence="2 3">
    <name type="scientific">Amphibalanus amphitrite</name>
    <name type="common">Striped barnacle</name>
    <name type="synonym">Balanus amphitrite</name>
    <dbReference type="NCBI Taxonomy" id="1232801"/>
    <lineage>
        <taxon>Eukaryota</taxon>
        <taxon>Metazoa</taxon>
        <taxon>Ecdysozoa</taxon>
        <taxon>Arthropoda</taxon>
        <taxon>Crustacea</taxon>
        <taxon>Multicrustacea</taxon>
        <taxon>Cirripedia</taxon>
        <taxon>Thoracica</taxon>
        <taxon>Thoracicalcarea</taxon>
        <taxon>Balanomorpha</taxon>
        <taxon>Balanoidea</taxon>
        <taxon>Balanidae</taxon>
        <taxon>Amphibalaninae</taxon>
        <taxon>Amphibalanus</taxon>
    </lineage>
</organism>
<accession>A0A6A4VD27</accession>
<comment type="caution">
    <text evidence="2">The sequence shown here is derived from an EMBL/GenBank/DDBJ whole genome shotgun (WGS) entry which is preliminary data.</text>
</comment>
<gene>
    <name evidence="2" type="primary">T_25</name>
    <name evidence="2" type="ORF">FJT64_010362</name>
</gene>
<evidence type="ECO:0000313" key="2">
    <source>
        <dbReference type="EMBL" id="KAF0291533.1"/>
    </source>
</evidence>